<name>A0ABQ9GCS2_9NEOP</name>
<organism evidence="1 2">
    <name type="scientific">Dryococelus australis</name>
    <dbReference type="NCBI Taxonomy" id="614101"/>
    <lineage>
        <taxon>Eukaryota</taxon>
        <taxon>Metazoa</taxon>
        <taxon>Ecdysozoa</taxon>
        <taxon>Arthropoda</taxon>
        <taxon>Hexapoda</taxon>
        <taxon>Insecta</taxon>
        <taxon>Pterygota</taxon>
        <taxon>Neoptera</taxon>
        <taxon>Polyneoptera</taxon>
        <taxon>Phasmatodea</taxon>
        <taxon>Verophasmatodea</taxon>
        <taxon>Anareolatae</taxon>
        <taxon>Phasmatidae</taxon>
        <taxon>Eurycanthinae</taxon>
        <taxon>Dryococelus</taxon>
    </lineage>
</organism>
<dbReference type="Proteomes" id="UP001159363">
    <property type="component" value="Chromosome 12"/>
</dbReference>
<reference evidence="1 2" key="1">
    <citation type="submission" date="2023-02" db="EMBL/GenBank/DDBJ databases">
        <title>LHISI_Scaffold_Assembly.</title>
        <authorList>
            <person name="Stuart O.P."/>
            <person name="Cleave R."/>
            <person name="Magrath M.J.L."/>
            <person name="Mikheyev A.S."/>
        </authorList>
    </citation>
    <scope>NUCLEOTIDE SEQUENCE [LARGE SCALE GENOMIC DNA]</scope>
    <source>
        <strain evidence="1">Daus_M_001</strain>
        <tissue evidence="1">Leg muscle</tissue>
    </source>
</reference>
<protein>
    <submittedName>
        <fullName evidence="1">Uncharacterized protein</fullName>
    </submittedName>
</protein>
<comment type="caution">
    <text evidence="1">The sequence shown here is derived from an EMBL/GenBank/DDBJ whole genome shotgun (WGS) entry which is preliminary data.</text>
</comment>
<accession>A0ABQ9GCS2</accession>
<gene>
    <name evidence="1" type="ORF">PR048_029200</name>
</gene>
<evidence type="ECO:0000313" key="2">
    <source>
        <dbReference type="Proteomes" id="UP001159363"/>
    </source>
</evidence>
<keyword evidence="2" id="KW-1185">Reference proteome</keyword>
<sequence length="496" mass="56736">MPGERRDRQYVCMCTTSCMLPSKSDLLKTTQPKQYEGTNPSAPDGYRRCTYTAQSVKGTFVIGPVFIRHAPGNSEPVNERFTTMCPNHVQFTGDLTSRQQPMEKRRRLEYIQYCEFCRRSNFLEVKLQQGFRKVEVTVNGLYLQYYSFITSRTLDIHLNAVFCIRVIKMFNSTPKCTVTSLQSIDSDIFQNLISTVQTVVSRFSQHDCATHEAGYAEQLAGDTTLKTTPFVATLLQSWRFWPVSQRPLPVDTRQIRFASLLDCTRVRAECKDGFQALCKTRYHFEALAKENQTSCSKLPPFQGLNCIAVFQILVFPRNNSTLLVRRRSGIREVLGSNPTVRSILKGVEVNTPLVALTLRCRYIYVRIAQHCVHIDLRATQRITVSISHNALRHENTRKLTASEISQQNVTQLSALHVGATRQVVRQRQSALECTRFEALNTQISCLKAWMRYGRPRHAQQLSHRLYAQSAELASGLAVGIASLRDFRRIPYHFMTR</sequence>
<dbReference type="EMBL" id="JARBHB010000013">
    <property type="protein sequence ID" value="KAJ8870186.1"/>
    <property type="molecule type" value="Genomic_DNA"/>
</dbReference>
<evidence type="ECO:0000313" key="1">
    <source>
        <dbReference type="EMBL" id="KAJ8870186.1"/>
    </source>
</evidence>
<proteinExistence type="predicted"/>